<dbReference type="PANTHER" id="PTHR33048:SF167">
    <property type="entry name" value="INTEGRAL MEMBRANE PROTEIN"/>
    <property type="match status" value="1"/>
</dbReference>
<evidence type="ECO:0000313" key="8">
    <source>
        <dbReference type="EMBL" id="KAK3314859.1"/>
    </source>
</evidence>
<evidence type="ECO:0000256" key="1">
    <source>
        <dbReference type="ARBA" id="ARBA00004141"/>
    </source>
</evidence>
<dbReference type="InterPro" id="IPR049326">
    <property type="entry name" value="Rhodopsin_dom_fungi"/>
</dbReference>
<feature type="transmembrane region" description="Helical" evidence="6">
    <location>
        <begin position="122"/>
        <end position="143"/>
    </location>
</feature>
<proteinExistence type="inferred from homology"/>
<feature type="transmembrane region" description="Helical" evidence="6">
    <location>
        <begin position="168"/>
        <end position="189"/>
    </location>
</feature>
<dbReference type="EMBL" id="JAUEDM010000006">
    <property type="protein sequence ID" value="KAK3314859.1"/>
    <property type="molecule type" value="Genomic_DNA"/>
</dbReference>
<evidence type="ECO:0000259" key="7">
    <source>
        <dbReference type="Pfam" id="PF20684"/>
    </source>
</evidence>
<keyword evidence="9" id="KW-1185">Reference proteome</keyword>
<reference evidence="8" key="2">
    <citation type="submission" date="2023-06" db="EMBL/GenBank/DDBJ databases">
        <authorList>
            <consortium name="Lawrence Berkeley National Laboratory"/>
            <person name="Haridas S."/>
            <person name="Hensen N."/>
            <person name="Bonometti L."/>
            <person name="Westerberg I."/>
            <person name="Brannstrom I.O."/>
            <person name="Guillou S."/>
            <person name="Cros-Aarteil S."/>
            <person name="Calhoun S."/>
            <person name="Kuo A."/>
            <person name="Mondo S."/>
            <person name="Pangilinan J."/>
            <person name="Riley R."/>
            <person name="Labutti K."/>
            <person name="Andreopoulos B."/>
            <person name="Lipzen A."/>
            <person name="Chen C."/>
            <person name="Yanf M."/>
            <person name="Daum C."/>
            <person name="Ng V."/>
            <person name="Clum A."/>
            <person name="Steindorff A."/>
            <person name="Ohm R."/>
            <person name="Martin F."/>
            <person name="Silar P."/>
            <person name="Natvig D."/>
            <person name="Lalanne C."/>
            <person name="Gautier V."/>
            <person name="Ament-Velasquez S.L."/>
            <person name="Kruys A."/>
            <person name="Hutchinson M.I."/>
            <person name="Powell A.J."/>
            <person name="Barry K."/>
            <person name="Miller A.N."/>
            <person name="Grigoriev I.V."/>
            <person name="Debuchy R."/>
            <person name="Gladieux P."/>
            <person name="Thoren M.H."/>
            <person name="Johannesson H."/>
        </authorList>
    </citation>
    <scope>NUCLEOTIDE SEQUENCE</scope>
    <source>
        <strain evidence="8">CBS 118394</strain>
    </source>
</reference>
<evidence type="ECO:0000313" key="9">
    <source>
        <dbReference type="Proteomes" id="UP001283341"/>
    </source>
</evidence>
<sequence>PPDVNRGGEILAICGTMVGISVFVVMLRIYVRAWIIRQMGPDDWTIIAATTVIFVEMMIIIPQVRLGAGRHWQYIDPPENIPLGLHLNFITQPLCLIALCLTKVSVGLFLLRLTPSVKFRYFIIGTIVFTVLSWAGNFLTVFFQCQPLAFTWGGVKEGKCMPPANLKFAAFFNSSVAVLTDTVFALLPIPMLWNVQLNWRIKIAVAGILSLGVFAAVAAVVKITFLSSYGSHGDFLFDSSDLTIW</sequence>
<gene>
    <name evidence="8" type="ORF">B0H66DRAFT_457855</name>
</gene>
<feature type="non-terminal residue" evidence="8">
    <location>
        <position position="245"/>
    </location>
</feature>
<keyword evidence="2 6" id="KW-0812">Transmembrane</keyword>
<feature type="non-terminal residue" evidence="8">
    <location>
        <position position="1"/>
    </location>
</feature>
<dbReference type="InterPro" id="IPR052337">
    <property type="entry name" value="SAT4-like"/>
</dbReference>
<feature type="transmembrane region" description="Helical" evidence="6">
    <location>
        <begin position="6"/>
        <end position="31"/>
    </location>
</feature>
<evidence type="ECO:0000256" key="2">
    <source>
        <dbReference type="ARBA" id="ARBA00022692"/>
    </source>
</evidence>
<evidence type="ECO:0000256" key="6">
    <source>
        <dbReference type="SAM" id="Phobius"/>
    </source>
</evidence>
<dbReference type="PANTHER" id="PTHR33048">
    <property type="entry name" value="PTH11-LIKE INTEGRAL MEMBRANE PROTEIN (AFU_ORTHOLOGUE AFUA_5G11245)"/>
    <property type="match status" value="1"/>
</dbReference>
<comment type="similarity">
    <text evidence="5">Belongs to the SAT4 family.</text>
</comment>
<evidence type="ECO:0000256" key="4">
    <source>
        <dbReference type="ARBA" id="ARBA00023136"/>
    </source>
</evidence>
<keyword evidence="3 6" id="KW-1133">Transmembrane helix</keyword>
<feature type="transmembrane region" description="Helical" evidence="6">
    <location>
        <begin position="43"/>
        <end position="65"/>
    </location>
</feature>
<dbReference type="Pfam" id="PF20684">
    <property type="entry name" value="Fung_rhodopsin"/>
    <property type="match status" value="1"/>
</dbReference>
<evidence type="ECO:0000256" key="3">
    <source>
        <dbReference type="ARBA" id="ARBA00022989"/>
    </source>
</evidence>
<dbReference type="Proteomes" id="UP001283341">
    <property type="component" value="Unassembled WGS sequence"/>
</dbReference>
<feature type="domain" description="Rhodopsin" evidence="7">
    <location>
        <begin position="27"/>
        <end position="245"/>
    </location>
</feature>
<accession>A0AAE0HXU5</accession>
<comment type="caution">
    <text evidence="8">The sequence shown here is derived from an EMBL/GenBank/DDBJ whole genome shotgun (WGS) entry which is preliminary data.</text>
</comment>
<dbReference type="AlphaFoldDB" id="A0AAE0HXU5"/>
<name>A0AAE0HXU5_9PEZI</name>
<reference evidence="8" key="1">
    <citation type="journal article" date="2023" name="Mol. Phylogenet. Evol.">
        <title>Genome-scale phylogeny and comparative genomics of the fungal order Sordariales.</title>
        <authorList>
            <person name="Hensen N."/>
            <person name="Bonometti L."/>
            <person name="Westerberg I."/>
            <person name="Brannstrom I.O."/>
            <person name="Guillou S."/>
            <person name="Cros-Aarteil S."/>
            <person name="Calhoun S."/>
            <person name="Haridas S."/>
            <person name="Kuo A."/>
            <person name="Mondo S."/>
            <person name="Pangilinan J."/>
            <person name="Riley R."/>
            <person name="LaButti K."/>
            <person name="Andreopoulos B."/>
            <person name="Lipzen A."/>
            <person name="Chen C."/>
            <person name="Yan M."/>
            <person name="Daum C."/>
            <person name="Ng V."/>
            <person name="Clum A."/>
            <person name="Steindorff A."/>
            <person name="Ohm R.A."/>
            <person name="Martin F."/>
            <person name="Silar P."/>
            <person name="Natvig D.O."/>
            <person name="Lalanne C."/>
            <person name="Gautier V."/>
            <person name="Ament-Velasquez S.L."/>
            <person name="Kruys A."/>
            <person name="Hutchinson M.I."/>
            <person name="Powell A.J."/>
            <person name="Barry K."/>
            <person name="Miller A.N."/>
            <person name="Grigoriev I.V."/>
            <person name="Debuchy R."/>
            <person name="Gladieux P."/>
            <person name="Hiltunen Thoren M."/>
            <person name="Johannesson H."/>
        </authorList>
    </citation>
    <scope>NUCLEOTIDE SEQUENCE</scope>
    <source>
        <strain evidence="8">CBS 118394</strain>
    </source>
</reference>
<dbReference type="GO" id="GO:0016020">
    <property type="term" value="C:membrane"/>
    <property type="evidence" value="ECO:0007669"/>
    <property type="project" value="UniProtKB-SubCell"/>
</dbReference>
<comment type="subcellular location">
    <subcellularLocation>
        <location evidence="1">Membrane</location>
        <topology evidence="1">Multi-pass membrane protein</topology>
    </subcellularLocation>
</comment>
<protein>
    <recommendedName>
        <fullName evidence="7">Rhodopsin domain-containing protein</fullName>
    </recommendedName>
</protein>
<feature type="transmembrane region" description="Helical" evidence="6">
    <location>
        <begin position="201"/>
        <end position="225"/>
    </location>
</feature>
<feature type="transmembrane region" description="Helical" evidence="6">
    <location>
        <begin position="85"/>
        <end position="110"/>
    </location>
</feature>
<evidence type="ECO:0000256" key="5">
    <source>
        <dbReference type="ARBA" id="ARBA00038359"/>
    </source>
</evidence>
<organism evidence="8 9">
    <name type="scientific">Apodospora peruviana</name>
    <dbReference type="NCBI Taxonomy" id="516989"/>
    <lineage>
        <taxon>Eukaryota</taxon>
        <taxon>Fungi</taxon>
        <taxon>Dikarya</taxon>
        <taxon>Ascomycota</taxon>
        <taxon>Pezizomycotina</taxon>
        <taxon>Sordariomycetes</taxon>
        <taxon>Sordariomycetidae</taxon>
        <taxon>Sordariales</taxon>
        <taxon>Lasiosphaeriaceae</taxon>
        <taxon>Apodospora</taxon>
    </lineage>
</organism>
<keyword evidence="4 6" id="KW-0472">Membrane</keyword>